<dbReference type="RefSeq" id="WP_346761650.1">
    <property type="nucleotide sequence ID" value="NZ_JAUJEB010000008.1"/>
</dbReference>
<evidence type="ECO:0000313" key="2">
    <source>
        <dbReference type="Proteomes" id="UP001172083"/>
    </source>
</evidence>
<sequence>MKNSINLMRWVKTAIIMLALGVFVSKQGKAQYFSDTSYYKTPVPPPKVILKIDLLSVFDTYSNLLIDVEYRLKDDLYLQHGIGFVTGYNDYDFDDDDFLDKPIGFRLRNELRFYLDFLKQSRKVFYLAPELLYGYISGDEEEAVGVNCDNECDYFRLVEYTGRRQEAAIHLKLGSQRIYKEKVVVDYFFGLGYKYRWFGASGLGLDERDDVSNEEFYPDSDFRYSLTAGFKIGLVIK</sequence>
<protein>
    <recommendedName>
        <fullName evidence="3">Outer membrane protein beta-barrel domain-containing protein</fullName>
    </recommendedName>
</protein>
<reference evidence="1" key="1">
    <citation type="submission" date="2023-06" db="EMBL/GenBank/DDBJ databases">
        <title>Genomic of Agaribacillus aureum.</title>
        <authorList>
            <person name="Wang G."/>
        </authorList>
    </citation>
    <scope>NUCLEOTIDE SEQUENCE</scope>
    <source>
        <strain evidence="1">BMA12</strain>
    </source>
</reference>
<evidence type="ECO:0008006" key="3">
    <source>
        <dbReference type="Google" id="ProtNLM"/>
    </source>
</evidence>
<dbReference type="Proteomes" id="UP001172083">
    <property type="component" value="Unassembled WGS sequence"/>
</dbReference>
<gene>
    <name evidence="1" type="ORF">QQ020_29865</name>
</gene>
<name>A0ABT8LEV3_9BACT</name>
<proteinExistence type="predicted"/>
<comment type="caution">
    <text evidence="1">The sequence shown here is derived from an EMBL/GenBank/DDBJ whole genome shotgun (WGS) entry which is preliminary data.</text>
</comment>
<keyword evidence="2" id="KW-1185">Reference proteome</keyword>
<evidence type="ECO:0000313" key="1">
    <source>
        <dbReference type="EMBL" id="MDN5216312.1"/>
    </source>
</evidence>
<organism evidence="1 2">
    <name type="scientific">Agaribacillus aureus</name>
    <dbReference type="NCBI Taxonomy" id="3051825"/>
    <lineage>
        <taxon>Bacteria</taxon>
        <taxon>Pseudomonadati</taxon>
        <taxon>Bacteroidota</taxon>
        <taxon>Cytophagia</taxon>
        <taxon>Cytophagales</taxon>
        <taxon>Splendidivirgaceae</taxon>
        <taxon>Agaribacillus</taxon>
    </lineage>
</organism>
<accession>A0ABT8LEV3</accession>
<dbReference type="EMBL" id="JAUJEB010000008">
    <property type="protein sequence ID" value="MDN5216312.1"/>
    <property type="molecule type" value="Genomic_DNA"/>
</dbReference>